<evidence type="ECO:0000313" key="1">
    <source>
        <dbReference type="EMBL" id="QPB44439.1"/>
    </source>
</evidence>
<protein>
    <submittedName>
        <fullName evidence="1">Uncharacterized protein</fullName>
    </submittedName>
</protein>
<dbReference type="Proteomes" id="UP001162098">
    <property type="component" value="Segment"/>
</dbReference>
<dbReference type="EMBL" id="MW018138">
    <property type="protein sequence ID" value="QPB44439.1"/>
    <property type="molecule type" value="Genomic_DNA"/>
</dbReference>
<keyword evidence="2" id="KW-1185">Reference proteome</keyword>
<organism evidence="1 2">
    <name type="scientific">Medusavirus stheno T3</name>
    <dbReference type="NCBI Taxonomy" id="3069717"/>
    <lineage>
        <taxon>Viruses</taxon>
        <taxon>Varidnaviria</taxon>
        <taxon>Bamfordvirae</taxon>
        <taxon>Nucleocytoviricota</taxon>
        <taxon>Megaviricetes</taxon>
        <taxon>Mamonoviridae</taxon>
        <taxon>Medusavirus</taxon>
        <taxon>Medusavirus sthenus</taxon>
    </lineage>
</organism>
<reference evidence="1 2" key="1">
    <citation type="submission" date="2020-09" db="EMBL/GenBank/DDBJ databases">
        <authorList>
            <person name="Zhang R."/>
            <person name="Garcia K."/>
            <person name="Ogata H."/>
        </authorList>
    </citation>
    <scope>NUCLEOTIDE SEQUENCE [LARGE SCALE GENOMIC DNA]</scope>
    <source>
        <strain evidence="2">stheno</strain>
    </source>
</reference>
<sequence>MSFFDPRTIVWSESSHLVVDEVAVCVRKPASYDAMPSFERPYWLRLLTEQEERDYWEGVCYGVTRVACLNGVINRGEEDVGSVLCHHCRYPCDNEAYWLCPRCSKDMCGACFEEPAGRETVEECRAHGMLSISSSSRLRYFCDVCECRIYDKTWRHHSNPPYDSIDICCNCEPTEAMKDLIFDDNFSDPDAGSMTRFDATGFGSMLDWVPAGRDAEGDMVLVCLNPDSPNCGHVAIMHADDRERRGYFDLGIDLETFLAETEERLGQAEERADDFVKLWMEVKHLAPDYF</sequence>
<accession>A0A7S8BD38</accession>
<evidence type="ECO:0000313" key="2">
    <source>
        <dbReference type="Proteomes" id="UP001162098"/>
    </source>
</evidence>
<proteinExistence type="predicted"/>
<dbReference type="KEGG" id="vg:80543635"/>
<name>A0A7S8BD38_9VIRU</name>